<gene>
    <name evidence="1" type="ORF">RhiirA4_416187</name>
    <name evidence="2" type="ORF">RhiirA4_432605</name>
</gene>
<dbReference type="AlphaFoldDB" id="A0A2I1G2J3"/>
<dbReference type="Proteomes" id="UP000234323">
    <property type="component" value="Unassembled WGS sequence"/>
</dbReference>
<evidence type="ECO:0000313" key="2">
    <source>
        <dbReference type="EMBL" id="PKY62555.1"/>
    </source>
</evidence>
<accession>A0A2I1G2J3</accession>
<name>A0A2I1G2J3_9GLOM</name>
<comment type="caution">
    <text evidence="1">The sequence shown here is derived from an EMBL/GenBank/DDBJ whole genome shotgun (WGS) entry which is preliminary data.</text>
</comment>
<proteinExistence type="predicted"/>
<organism evidence="1 3">
    <name type="scientific">Rhizophagus irregularis</name>
    <dbReference type="NCBI Taxonomy" id="588596"/>
    <lineage>
        <taxon>Eukaryota</taxon>
        <taxon>Fungi</taxon>
        <taxon>Fungi incertae sedis</taxon>
        <taxon>Mucoromycota</taxon>
        <taxon>Glomeromycotina</taxon>
        <taxon>Glomeromycetes</taxon>
        <taxon>Glomerales</taxon>
        <taxon>Glomeraceae</taxon>
        <taxon>Rhizophagus</taxon>
    </lineage>
</organism>
<dbReference type="EMBL" id="LLXI01007355">
    <property type="protein sequence ID" value="PKY62555.1"/>
    <property type="molecule type" value="Genomic_DNA"/>
</dbReference>
<dbReference type="EMBL" id="LLXI01000118">
    <property type="protein sequence ID" value="PKY40855.1"/>
    <property type="molecule type" value="Genomic_DNA"/>
</dbReference>
<evidence type="ECO:0000313" key="3">
    <source>
        <dbReference type="Proteomes" id="UP000234323"/>
    </source>
</evidence>
<keyword evidence="3" id="KW-1185">Reference proteome</keyword>
<evidence type="ECO:0000313" key="1">
    <source>
        <dbReference type="EMBL" id="PKY40855.1"/>
    </source>
</evidence>
<protein>
    <submittedName>
        <fullName evidence="1">Uncharacterized protein</fullName>
    </submittedName>
</protein>
<reference evidence="1 3" key="1">
    <citation type="submission" date="2015-10" db="EMBL/GenBank/DDBJ databases">
        <title>Genome analyses suggest a sexual origin of heterokaryosis in a supposedly ancient asexual fungus.</title>
        <authorList>
            <person name="Ropars J."/>
            <person name="Sedzielewska K."/>
            <person name="Noel J."/>
            <person name="Charron P."/>
            <person name="Farinelli L."/>
            <person name="Marton T."/>
            <person name="Kruger M."/>
            <person name="Pelin A."/>
            <person name="Brachmann A."/>
            <person name="Corradi N."/>
        </authorList>
    </citation>
    <scope>NUCLEOTIDE SEQUENCE [LARGE SCALE GENOMIC DNA]</scope>
    <source>
        <strain evidence="1 3">A4</strain>
    </source>
</reference>
<sequence>MGRSHKKTLVNRQNTRIVIEDHPDEANDHTPLFTLEAPLSSEEEEADSGNESGYASTIGNMQYMQNQMFTIIQDVQKKINEMFNDFHDKREVILCSVSRMLFMMNLPIL</sequence>